<dbReference type="AlphaFoldDB" id="A0A377G8A7"/>
<evidence type="ECO:0000313" key="2">
    <source>
        <dbReference type="EMBL" id="STO21055.1"/>
    </source>
</evidence>
<name>A0A377G8A7_9GAMM</name>
<protein>
    <submittedName>
        <fullName evidence="2">Uncharacterized protein</fullName>
    </submittedName>
</protein>
<reference evidence="2 3" key="1">
    <citation type="submission" date="2018-06" db="EMBL/GenBank/DDBJ databases">
        <authorList>
            <consortium name="Pathogen Informatics"/>
            <person name="Doyle S."/>
        </authorList>
    </citation>
    <scope>NUCLEOTIDE SEQUENCE [LARGE SCALE GENOMIC DNA]</scope>
    <source>
        <strain evidence="2 3">NCTC11370</strain>
    </source>
</reference>
<keyword evidence="3" id="KW-1185">Reference proteome</keyword>
<proteinExistence type="predicted"/>
<accession>A0A377G8A7</accession>
<organism evidence="2 3">
    <name type="scientific">Fluoribacter dumoffii</name>
    <dbReference type="NCBI Taxonomy" id="463"/>
    <lineage>
        <taxon>Bacteria</taxon>
        <taxon>Pseudomonadati</taxon>
        <taxon>Pseudomonadota</taxon>
        <taxon>Gammaproteobacteria</taxon>
        <taxon>Legionellales</taxon>
        <taxon>Legionellaceae</taxon>
        <taxon>Fluoribacter</taxon>
    </lineage>
</organism>
<gene>
    <name evidence="2" type="ORF">NCTC11370_01116</name>
</gene>
<dbReference type="OrthoDB" id="5653897at2"/>
<sequence length="318" mass="35890">MFAWIRCFLFLFVFHISTGVSAAEIKSIAQQPVQVQSIDSTVGSWTFTGMVTNESGDKYGYFFEMQRQGADFHTKAALIDEETNKLVFFYENKEKIEQPTPLDWQIGYSFIRYNPINDSWIFGVKTADKKGFNFKVDMLKQANNNNENLVLRPGIKFQVLQTSQLNGHVRIDDKEQFVTGNKAWFGKLVLNNGQKDSHEINTTFCRLNDDNGFYSANLKEKDASSAAVAGWLDPSGNKVKMSQFISLKPLDNDQCMLSVGLPKLHLKLLNTLKDNDSLSHSIAGFSKESRGGFCFVTQQSFIKDKTTESGAQEVKLHA</sequence>
<dbReference type="GeneID" id="93292287"/>
<feature type="signal peptide" evidence="1">
    <location>
        <begin position="1"/>
        <end position="22"/>
    </location>
</feature>
<dbReference type="EMBL" id="UGGT01000001">
    <property type="protein sequence ID" value="STO21055.1"/>
    <property type="molecule type" value="Genomic_DNA"/>
</dbReference>
<dbReference type="SUPFAM" id="SSF159245">
    <property type="entry name" value="AttH-like"/>
    <property type="match status" value="1"/>
</dbReference>
<dbReference type="RefSeq" id="WP_010653335.1">
    <property type="nucleotide sequence ID" value="NZ_JAPHOO010000001.1"/>
</dbReference>
<dbReference type="Proteomes" id="UP000254554">
    <property type="component" value="Unassembled WGS sequence"/>
</dbReference>
<dbReference type="STRING" id="1094715.GCA_000236165_01305"/>
<evidence type="ECO:0000313" key="3">
    <source>
        <dbReference type="Proteomes" id="UP000254554"/>
    </source>
</evidence>
<evidence type="ECO:0000256" key="1">
    <source>
        <dbReference type="SAM" id="SignalP"/>
    </source>
</evidence>
<keyword evidence="1" id="KW-0732">Signal</keyword>
<feature type="chain" id="PRO_5016721859" evidence="1">
    <location>
        <begin position="23"/>
        <end position="318"/>
    </location>
</feature>